<evidence type="ECO:0000256" key="2">
    <source>
        <dbReference type="ARBA" id="ARBA00010271"/>
    </source>
</evidence>
<dbReference type="Pfam" id="PF03016">
    <property type="entry name" value="Exostosin_GT47"/>
    <property type="match status" value="2"/>
</dbReference>
<evidence type="ECO:0000313" key="9">
    <source>
        <dbReference type="Proteomes" id="UP000722791"/>
    </source>
</evidence>
<proteinExistence type="inferred from homology"/>
<keyword evidence="4" id="KW-1015">Disulfide bond</keyword>
<dbReference type="InterPro" id="IPR002049">
    <property type="entry name" value="LE_dom"/>
</dbReference>
<evidence type="ECO:0000256" key="3">
    <source>
        <dbReference type="ARBA" id="ARBA00023034"/>
    </source>
</evidence>
<dbReference type="GO" id="GO:0000139">
    <property type="term" value="C:Golgi membrane"/>
    <property type="evidence" value="ECO:0007669"/>
    <property type="project" value="UniProtKB-SubCell"/>
</dbReference>
<evidence type="ECO:0000256" key="1">
    <source>
        <dbReference type="ARBA" id="ARBA00004323"/>
    </source>
</evidence>
<feature type="chain" id="PRO_5036433657" description="EGF-like domain-containing protein" evidence="5">
    <location>
        <begin position="25"/>
        <end position="698"/>
    </location>
</feature>
<dbReference type="EMBL" id="BNCQ01000048">
    <property type="protein sequence ID" value="GIM13310.1"/>
    <property type="molecule type" value="Genomic_DNA"/>
</dbReference>
<gene>
    <name evidence="7" type="ORF">Vretifemale_8652</name>
    <name evidence="8" type="ORF">Vretimale_16444</name>
</gene>
<dbReference type="EMBL" id="BNCP01000015">
    <property type="protein sequence ID" value="GIL79268.1"/>
    <property type="molecule type" value="Genomic_DNA"/>
</dbReference>
<feature type="disulfide bond" evidence="4">
    <location>
        <begin position="36"/>
        <end position="46"/>
    </location>
</feature>
<keyword evidence="10" id="KW-1185">Reference proteome</keyword>
<dbReference type="PROSITE" id="PS00022">
    <property type="entry name" value="EGF_1"/>
    <property type="match status" value="2"/>
</dbReference>
<evidence type="ECO:0000256" key="4">
    <source>
        <dbReference type="PROSITE-ProRule" id="PRU00076"/>
    </source>
</evidence>
<evidence type="ECO:0000313" key="8">
    <source>
        <dbReference type="EMBL" id="GIM13310.1"/>
    </source>
</evidence>
<comment type="caution">
    <text evidence="8">The sequence shown here is derived from an EMBL/GenBank/DDBJ whole genome shotgun (WGS) entry which is preliminary data.</text>
</comment>
<evidence type="ECO:0000256" key="5">
    <source>
        <dbReference type="SAM" id="SignalP"/>
    </source>
</evidence>
<organism evidence="8 9">
    <name type="scientific">Volvox reticuliferus</name>
    <dbReference type="NCBI Taxonomy" id="1737510"/>
    <lineage>
        <taxon>Eukaryota</taxon>
        <taxon>Viridiplantae</taxon>
        <taxon>Chlorophyta</taxon>
        <taxon>core chlorophytes</taxon>
        <taxon>Chlorophyceae</taxon>
        <taxon>CS clade</taxon>
        <taxon>Chlamydomonadales</taxon>
        <taxon>Volvocaceae</taxon>
        <taxon>Volvox</taxon>
    </lineage>
</organism>
<comment type="caution">
    <text evidence="4">Lacks conserved residue(s) required for the propagation of feature annotation.</text>
</comment>
<dbReference type="InterPro" id="IPR040911">
    <property type="entry name" value="Exostosin_GT47"/>
</dbReference>
<dbReference type="PANTHER" id="PTHR11062">
    <property type="entry name" value="EXOSTOSIN HEPARAN SULFATE GLYCOSYLTRANSFERASE -RELATED"/>
    <property type="match status" value="1"/>
</dbReference>
<evidence type="ECO:0000259" key="6">
    <source>
        <dbReference type="PROSITE" id="PS50026"/>
    </source>
</evidence>
<dbReference type="CDD" id="cd00055">
    <property type="entry name" value="EGF_Lam"/>
    <property type="match status" value="1"/>
</dbReference>
<feature type="signal peptide" evidence="5">
    <location>
        <begin position="1"/>
        <end position="24"/>
    </location>
</feature>
<dbReference type="AlphaFoldDB" id="A0A8J4GT49"/>
<dbReference type="PANTHER" id="PTHR11062:SF376">
    <property type="entry name" value="EXOSTOSIN FAMILY PROTEIN"/>
    <property type="match status" value="1"/>
</dbReference>
<dbReference type="InterPro" id="IPR004263">
    <property type="entry name" value="Exostosin"/>
</dbReference>
<dbReference type="GO" id="GO:0016757">
    <property type="term" value="F:glycosyltransferase activity"/>
    <property type="evidence" value="ECO:0007669"/>
    <property type="project" value="InterPro"/>
</dbReference>
<dbReference type="Proteomes" id="UP000747110">
    <property type="component" value="Unassembled WGS sequence"/>
</dbReference>
<evidence type="ECO:0000313" key="10">
    <source>
        <dbReference type="Proteomes" id="UP000747110"/>
    </source>
</evidence>
<feature type="domain" description="EGF-like" evidence="6">
    <location>
        <begin position="192"/>
        <end position="229"/>
    </location>
</feature>
<feature type="domain" description="EGF-like" evidence="6">
    <location>
        <begin position="32"/>
        <end position="65"/>
    </location>
</feature>
<comment type="subcellular location">
    <subcellularLocation>
        <location evidence="1">Golgi apparatus membrane</location>
        <topology evidence="1">Single-pass type II membrane protein</topology>
    </subcellularLocation>
</comment>
<sequence>MTRQYLIIDIFLTLGLHLLLCAHARVVPAAISNKNCPSGCTDHGNCNGETGLCECRFGFGGPDCSRRLMPACHSTPDIASSIPGYGHWFPKNCFCHKQLMEAGCSRAAYREPFLCNYYQFWDWKNTLCYVLKGVPEDQQFSSPPDGPNDPRYQWKRGLFNQTLSEQSLDPFHFEDASPPEPYELPNKDILVPLEKCPDRCSGRGWCVTAAMKDAFSCRCHGFYMGAACETPRNEHCYLNCSGRGVCSGGFCHCQPSYWGLGCARSNAYVSDTWLPHPTKVKIYVYDLPEQIAYKKPWHDEPALLDTMYLAEVTFMDQLLSDWSVRTENPWEANLFVLNTYTIYYTGNIGFPAKHFANVFSYVRNHFPFWNMTGGRNHVAMATNDRGCCDIYKLARMNPDLQHPIKMVHFGQVGRFSRGHGSLDPATEAAFREFKRLAAHHAGGGAVGEEAVDGPDGDSTMALKDLPEEVVRFRGFPSYTLEAIRMEREPCFRPEQDVAIPNYLERGWLDHVRKAYGWDSNGRPVHNSTQRQYLFYFNGYSKSDMAYSGGVRQGLLAMYSNLSRPDVAINPGCCTAEYMLKSLFCLSPLGYGWGIRLTQAMHTGCVPVLVQDHVYTAFWDVLPYEKFSIRINRHNLHRLFDILDAITPEQLAELQQGLADYHRYFIWHGDAGGLAYNATITSLHRRLLNMWTALFRGST</sequence>
<accession>A0A8J4GT49</accession>
<keyword evidence="4" id="KW-0245">EGF-like domain</keyword>
<dbReference type="PROSITE" id="PS50026">
    <property type="entry name" value="EGF_3"/>
    <property type="match status" value="2"/>
</dbReference>
<dbReference type="OrthoDB" id="1924787at2759"/>
<dbReference type="Proteomes" id="UP000722791">
    <property type="component" value="Unassembled WGS sequence"/>
</dbReference>
<protein>
    <recommendedName>
        <fullName evidence="6">EGF-like domain-containing protein</fullName>
    </recommendedName>
</protein>
<dbReference type="InterPro" id="IPR000742">
    <property type="entry name" value="EGF"/>
</dbReference>
<name>A0A8J4GT49_9CHLO</name>
<keyword evidence="3" id="KW-0333">Golgi apparatus</keyword>
<feature type="disulfide bond" evidence="4">
    <location>
        <begin position="200"/>
        <end position="217"/>
    </location>
</feature>
<feature type="disulfide bond" evidence="4">
    <location>
        <begin position="219"/>
        <end position="228"/>
    </location>
</feature>
<feature type="disulfide bond" evidence="4">
    <location>
        <begin position="55"/>
        <end position="64"/>
    </location>
</feature>
<dbReference type="PROSITE" id="PS01186">
    <property type="entry name" value="EGF_2"/>
    <property type="match status" value="1"/>
</dbReference>
<feature type="disulfide bond" evidence="4">
    <location>
        <begin position="196"/>
        <end position="206"/>
    </location>
</feature>
<keyword evidence="5" id="KW-0732">Signal</keyword>
<reference evidence="8" key="1">
    <citation type="journal article" date="2021" name="Proc. Natl. Acad. Sci. U.S.A.">
        <title>Three genomes in the algal genus Volvox reveal the fate of a haploid sex-determining region after a transition to homothallism.</title>
        <authorList>
            <person name="Yamamoto K."/>
            <person name="Hamaji T."/>
            <person name="Kawai-Toyooka H."/>
            <person name="Matsuzaki R."/>
            <person name="Takahashi F."/>
            <person name="Nishimura Y."/>
            <person name="Kawachi M."/>
            <person name="Noguchi H."/>
            <person name="Minakuchi Y."/>
            <person name="Umen J.G."/>
            <person name="Toyoda A."/>
            <person name="Nozaki H."/>
        </authorList>
    </citation>
    <scope>NUCLEOTIDE SEQUENCE</scope>
    <source>
        <strain evidence="8">NIES-3785</strain>
        <strain evidence="7">NIES-3786</strain>
    </source>
</reference>
<evidence type="ECO:0000313" key="7">
    <source>
        <dbReference type="EMBL" id="GIL79268.1"/>
    </source>
</evidence>
<comment type="similarity">
    <text evidence="2">Belongs to the glycosyltransferase 47 family.</text>
</comment>